<feature type="compositionally biased region" description="Pro residues" evidence="2">
    <location>
        <begin position="1069"/>
        <end position="1078"/>
    </location>
</feature>
<feature type="region of interest" description="Disordered" evidence="2">
    <location>
        <begin position="1159"/>
        <end position="1197"/>
    </location>
</feature>
<feature type="region of interest" description="Disordered" evidence="2">
    <location>
        <begin position="1046"/>
        <end position="1142"/>
    </location>
</feature>
<dbReference type="AlphaFoldDB" id="A0A9P4NWE2"/>
<accession>A0A9P4NWE2</accession>
<comment type="caution">
    <text evidence="3">The sequence shown here is derived from an EMBL/GenBank/DDBJ whole genome shotgun (WGS) entry which is preliminary data.</text>
</comment>
<feature type="compositionally biased region" description="Polar residues" evidence="2">
    <location>
        <begin position="302"/>
        <end position="315"/>
    </location>
</feature>
<dbReference type="EMBL" id="MU007023">
    <property type="protein sequence ID" value="KAF2432961.1"/>
    <property type="molecule type" value="Genomic_DNA"/>
</dbReference>
<organism evidence="3 4">
    <name type="scientific">Tothia fuscella</name>
    <dbReference type="NCBI Taxonomy" id="1048955"/>
    <lineage>
        <taxon>Eukaryota</taxon>
        <taxon>Fungi</taxon>
        <taxon>Dikarya</taxon>
        <taxon>Ascomycota</taxon>
        <taxon>Pezizomycotina</taxon>
        <taxon>Dothideomycetes</taxon>
        <taxon>Pleosporomycetidae</taxon>
        <taxon>Venturiales</taxon>
        <taxon>Cylindrosympodiaceae</taxon>
        <taxon>Tothia</taxon>
    </lineage>
</organism>
<feature type="region of interest" description="Disordered" evidence="2">
    <location>
        <begin position="216"/>
        <end position="240"/>
    </location>
</feature>
<proteinExistence type="predicted"/>
<dbReference type="InterPro" id="IPR051144">
    <property type="entry name" value="Formin_homology_domain"/>
</dbReference>
<feature type="compositionally biased region" description="Polar residues" evidence="2">
    <location>
        <begin position="282"/>
        <end position="293"/>
    </location>
</feature>
<keyword evidence="4" id="KW-1185">Reference proteome</keyword>
<feature type="compositionally biased region" description="Low complexity" evidence="2">
    <location>
        <begin position="1169"/>
        <end position="1180"/>
    </location>
</feature>
<feature type="region of interest" description="Disordered" evidence="2">
    <location>
        <begin position="256"/>
        <end position="341"/>
    </location>
</feature>
<feature type="region of interest" description="Disordered" evidence="2">
    <location>
        <begin position="91"/>
        <end position="202"/>
    </location>
</feature>
<feature type="compositionally biased region" description="Low complexity" evidence="2">
    <location>
        <begin position="1079"/>
        <end position="1102"/>
    </location>
</feature>
<dbReference type="OrthoDB" id="6365728at2759"/>
<sequence length="1197" mass="133882">MAPLRVKPSKKKVSRLSMRGVPLSKKCKDTEFIPTLTLSDSVTLSGLLESQPYSYSLPESPVSSSTPITSPTLSVTSELWQSDPSLFLLPPQRHQDINHNTSLPKPSFEEWKQLQRQRTKAKVRVPHVKASKVSKLTHLKKAEEEVVASKPTRKDENRGRGRERVVQSRKKIDVEKSPSTSSSTTTSRSSVRRIPVSKEKTSAPLTVQEVAISNITSKKANQSTKTLPKPAKRNQEHDMQRNLSKSAPHYHNIDQANSQSTMSHPPGHQFDSYSAPAPRDGSSYQQPYSNSSGHYLPYRHSSPLQRQDSFGSKGSSGDAPNPQSVLPVSERGAPPEGDPEDLVARISSVIPDIHMLLSRSKETHGELSLRGQLLRKAEAQSQEAVKQKEEYISQLMRQIHDTEKRHANESSKYRLQIGNLEDKQKELQERLLEADKHKETMEGMKRTLEEERTALIKDRTILSKAAEAERAAIIKELEDWKAKSSVLLEAERQKSGAEKAAILKESEHWKTNSSVLIEAEKQKSAAESDRRREIEGKFDSMRKDLESKLSKTQEGLEAAIKSEREALEQWSVERETLTKSLEEERANFNNGVDAQRASLIKEHNEEKAALEQMHKDGYHDLMMSFAHLQTGMNKEYTVQIDELTQKLAKQNEEWEKEREELKGMITGVKTVSDGLEAEKGRLQKLVEGFGEVADFKGKGDAFYIGAFFQLEKQILELSNTHFNHLPVPPPPHIIANIPPNMPLFLADTPASRQLRAAYITHTISTILTTAIFIPFLFSIGRRFDQADSLFADMSQQLRSENPKREAYWRQHTLKATYRAPDAKDKCNHAATAVIEDIVKVITPFGDDGARDAIRTAVRRIVKLAVETWRLARIEREVIEVKMPGFGGSGEEDGKPAFWLEQSFGSPQACVAERPSQPRKIMLRLFPIIQREPVHESFRLTDQDINDQGMVYSHGLALYNDSPPILQRLKEIETNNSVGFVSFFSPHASEVSLPQSMSVTSLEDEAQEQITHLPPPPPPLSGMNYMLPPPPPPPMGFPPIYGLPTPPIGIPMQPPPPQPSFNQLLSPPIHVMPPRPFDPASPAALAANSAPSRSRATTPPSSAESIGYYQHPQITHTDRRNMTQSPELDVNGRSASSNSWSTEVGHVQNAPIEGRVRYQRRGTGRGTGRGTLVQRGIKSGNSGRGQGVRGGWDTNWDF</sequence>
<feature type="compositionally biased region" description="Basic and acidic residues" evidence="2">
    <location>
        <begin position="152"/>
        <end position="176"/>
    </location>
</feature>
<feature type="coiled-coil region" evidence="1">
    <location>
        <begin position="374"/>
        <end position="483"/>
    </location>
</feature>
<protein>
    <submittedName>
        <fullName evidence="3">Uncharacterized protein</fullName>
    </submittedName>
</protein>
<feature type="coiled-coil region" evidence="1">
    <location>
        <begin position="633"/>
        <end position="664"/>
    </location>
</feature>
<feature type="compositionally biased region" description="Low complexity" evidence="2">
    <location>
        <begin position="177"/>
        <end position="194"/>
    </location>
</feature>
<feature type="compositionally biased region" description="Polar residues" evidence="2">
    <location>
        <begin position="216"/>
        <end position="226"/>
    </location>
</feature>
<evidence type="ECO:0000313" key="3">
    <source>
        <dbReference type="EMBL" id="KAF2432961.1"/>
    </source>
</evidence>
<evidence type="ECO:0000256" key="1">
    <source>
        <dbReference type="SAM" id="Coils"/>
    </source>
</evidence>
<feature type="compositionally biased region" description="Polar residues" evidence="2">
    <location>
        <begin position="1132"/>
        <end position="1141"/>
    </location>
</feature>
<gene>
    <name evidence="3" type="ORF">EJ08DRAFT_694997</name>
</gene>
<keyword evidence="1" id="KW-0175">Coiled coil</keyword>
<feature type="compositionally biased region" description="Pro residues" evidence="2">
    <location>
        <begin position="1046"/>
        <end position="1058"/>
    </location>
</feature>
<reference evidence="3" key="1">
    <citation type="journal article" date="2020" name="Stud. Mycol.">
        <title>101 Dothideomycetes genomes: a test case for predicting lifestyles and emergence of pathogens.</title>
        <authorList>
            <person name="Haridas S."/>
            <person name="Albert R."/>
            <person name="Binder M."/>
            <person name="Bloem J."/>
            <person name="Labutti K."/>
            <person name="Salamov A."/>
            <person name="Andreopoulos B."/>
            <person name="Baker S."/>
            <person name="Barry K."/>
            <person name="Bills G."/>
            <person name="Bluhm B."/>
            <person name="Cannon C."/>
            <person name="Castanera R."/>
            <person name="Culley D."/>
            <person name="Daum C."/>
            <person name="Ezra D."/>
            <person name="Gonzalez J."/>
            <person name="Henrissat B."/>
            <person name="Kuo A."/>
            <person name="Liang C."/>
            <person name="Lipzen A."/>
            <person name="Lutzoni F."/>
            <person name="Magnuson J."/>
            <person name="Mondo S."/>
            <person name="Nolan M."/>
            <person name="Ohm R."/>
            <person name="Pangilinan J."/>
            <person name="Park H.-J."/>
            <person name="Ramirez L."/>
            <person name="Alfaro M."/>
            <person name="Sun H."/>
            <person name="Tritt A."/>
            <person name="Yoshinaga Y."/>
            <person name="Zwiers L.-H."/>
            <person name="Turgeon B."/>
            <person name="Goodwin S."/>
            <person name="Spatafora J."/>
            <person name="Crous P."/>
            <person name="Grigoriev I."/>
        </authorList>
    </citation>
    <scope>NUCLEOTIDE SEQUENCE</scope>
    <source>
        <strain evidence="3">CBS 130266</strain>
    </source>
</reference>
<name>A0A9P4NWE2_9PEZI</name>
<feature type="compositionally biased region" description="Basic residues" evidence="2">
    <location>
        <begin position="115"/>
        <end position="139"/>
    </location>
</feature>
<dbReference type="PANTHER" id="PTHR45733">
    <property type="entry name" value="FORMIN-J"/>
    <property type="match status" value="1"/>
</dbReference>
<evidence type="ECO:0000256" key="2">
    <source>
        <dbReference type="SAM" id="MobiDB-lite"/>
    </source>
</evidence>
<dbReference type="Proteomes" id="UP000800235">
    <property type="component" value="Unassembled WGS sequence"/>
</dbReference>
<evidence type="ECO:0000313" key="4">
    <source>
        <dbReference type="Proteomes" id="UP000800235"/>
    </source>
</evidence>